<dbReference type="AlphaFoldDB" id="A0A150H331"/>
<accession>A0A150H331</accession>
<organism evidence="1 2">
    <name type="scientific">Gonium pectorale</name>
    <name type="common">Green alga</name>
    <dbReference type="NCBI Taxonomy" id="33097"/>
    <lineage>
        <taxon>Eukaryota</taxon>
        <taxon>Viridiplantae</taxon>
        <taxon>Chlorophyta</taxon>
        <taxon>core chlorophytes</taxon>
        <taxon>Chlorophyceae</taxon>
        <taxon>CS clade</taxon>
        <taxon>Chlamydomonadales</taxon>
        <taxon>Volvocaceae</taxon>
        <taxon>Gonium</taxon>
    </lineage>
</organism>
<proteinExistence type="predicted"/>
<keyword evidence="2" id="KW-1185">Reference proteome</keyword>
<name>A0A150H331_GONPE</name>
<protein>
    <submittedName>
        <fullName evidence="1">Uncharacterized protein</fullName>
    </submittedName>
</protein>
<dbReference type="EMBL" id="LSYV01000002">
    <property type="protein sequence ID" value="KXZ56587.1"/>
    <property type="molecule type" value="Genomic_DNA"/>
</dbReference>
<comment type="caution">
    <text evidence="1">The sequence shown here is derived from an EMBL/GenBank/DDBJ whole genome shotgun (WGS) entry which is preliminary data.</text>
</comment>
<sequence>MTWADEVHNSRFQTAIARATAERRLRKRGLPVPVMETAKVGPVVAMVALASSLLAWQQWGGQVKAAMAHNPLVQQFRSLVFGSGASAPRQVGTKSASGVKAAGSGKVAAGGKVAARRPAAVATPSPSQAAAAAAEARIAAATASAAAQARQAEFPQEPACAARIMPSANEYNNTRT</sequence>
<evidence type="ECO:0000313" key="2">
    <source>
        <dbReference type="Proteomes" id="UP000075714"/>
    </source>
</evidence>
<evidence type="ECO:0000313" key="1">
    <source>
        <dbReference type="EMBL" id="KXZ56587.1"/>
    </source>
</evidence>
<gene>
    <name evidence="1" type="ORF">GPECTOR_1g528</name>
</gene>
<dbReference type="OrthoDB" id="544191at2759"/>
<dbReference type="Proteomes" id="UP000075714">
    <property type="component" value="Unassembled WGS sequence"/>
</dbReference>
<reference evidence="2" key="1">
    <citation type="journal article" date="2016" name="Nat. Commun.">
        <title>The Gonium pectorale genome demonstrates co-option of cell cycle regulation during the evolution of multicellularity.</title>
        <authorList>
            <person name="Hanschen E.R."/>
            <person name="Marriage T.N."/>
            <person name="Ferris P.J."/>
            <person name="Hamaji T."/>
            <person name="Toyoda A."/>
            <person name="Fujiyama A."/>
            <person name="Neme R."/>
            <person name="Noguchi H."/>
            <person name="Minakuchi Y."/>
            <person name="Suzuki M."/>
            <person name="Kawai-Toyooka H."/>
            <person name="Smith D.R."/>
            <person name="Sparks H."/>
            <person name="Anderson J."/>
            <person name="Bakaric R."/>
            <person name="Luria V."/>
            <person name="Karger A."/>
            <person name="Kirschner M.W."/>
            <person name="Durand P.M."/>
            <person name="Michod R.E."/>
            <person name="Nozaki H."/>
            <person name="Olson B.J."/>
        </authorList>
    </citation>
    <scope>NUCLEOTIDE SEQUENCE [LARGE SCALE GENOMIC DNA]</scope>
    <source>
        <strain evidence="2">NIES-2863</strain>
    </source>
</reference>